<dbReference type="Proteomes" id="UP000321479">
    <property type="component" value="Chromosome"/>
</dbReference>
<feature type="domain" description="HTH tetR-type" evidence="3">
    <location>
        <begin position="7"/>
        <end position="67"/>
    </location>
</feature>
<accession>A0A5B8UU44</accession>
<name>A0A5B8UU44_9SPHI</name>
<feature type="DNA-binding region" description="H-T-H motif" evidence="2">
    <location>
        <begin position="30"/>
        <end position="49"/>
    </location>
</feature>
<dbReference type="Pfam" id="PF00440">
    <property type="entry name" value="TetR_N"/>
    <property type="match status" value="1"/>
</dbReference>
<dbReference type="GO" id="GO:0003677">
    <property type="term" value="F:DNA binding"/>
    <property type="evidence" value="ECO:0007669"/>
    <property type="project" value="UniProtKB-UniRule"/>
</dbReference>
<evidence type="ECO:0000256" key="2">
    <source>
        <dbReference type="PROSITE-ProRule" id="PRU00335"/>
    </source>
</evidence>
<protein>
    <submittedName>
        <fullName evidence="4">TetR/AcrR family transcriptional regulator</fullName>
    </submittedName>
</protein>
<keyword evidence="1 2" id="KW-0238">DNA-binding</keyword>
<dbReference type="Gene3D" id="1.10.357.10">
    <property type="entry name" value="Tetracycline Repressor, domain 2"/>
    <property type="match status" value="1"/>
</dbReference>
<evidence type="ECO:0000259" key="3">
    <source>
        <dbReference type="PROSITE" id="PS50977"/>
    </source>
</evidence>
<dbReference type="SUPFAM" id="SSF46689">
    <property type="entry name" value="Homeodomain-like"/>
    <property type="match status" value="1"/>
</dbReference>
<evidence type="ECO:0000256" key="1">
    <source>
        <dbReference type="ARBA" id="ARBA00023125"/>
    </source>
</evidence>
<dbReference type="KEGG" id="mgin:FRZ54_07525"/>
<dbReference type="PROSITE" id="PS50977">
    <property type="entry name" value="HTH_TETR_2"/>
    <property type="match status" value="1"/>
</dbReference>
<dbReference type="EMBL" id="CP042436">
    <property type="protein sequence ID" value="QEC62442.1"/>
    <property type="molecule type" value="Genomic_DNA"/>
</dbReference>
<evidence type="ECO:0000313" key="5">
    <source>
        <dbReference type="Proteomes" id="UP000321479"/>
    </source>
</evidence>
<dbReference type="AlphaFoldDB" id="A0A5B8UU44"/>
<gene>
    <name evidence="4" type="ORF">FRZ54_07525</name>
</gene>
<organism evidence="4 5">
    <name type="scientific">Mucilaginibacter ginsenosidivorans</name>
    <dbReference type="NCBI Taxonomy" id="398053"/>
    <lineage>
        <taxon>Bacteria</taxon>
        <taxon>Pseudomonadati</taxon>
        <taxon>Bacteroidota</taxon>
        <taxon>Sphingobacteriia</taxon>
        <taxon>Sphingobacteriales</taxon>
        <taxon>Sphingobacteriaceae</taxon>
        <taxon>Mucilaginibacter</taxon>
    </lineage>
</organism>
<reference evidence="4 5" key="1">
    <citation type="journal article" date="2017" name="Curr. Microbiol.">
        <title>Mucilaginibacter ginsenosidivorans sp. nov., Isolated from Soil of Ginseng Field.</title>
        <authorList>
            <person name="Kim M.M."/>
            <person name="Siddiqi M.Z."/>
            <person name="Im W.T."/>
        </authorList>
    </citation>
    <scope>NUCLEOTIDE SEQUENCE [LARGE SCALE GENOMIC DNA]</scope>
    <source>
        <strain evidence="4 5">Gsoil 3017</strain>
    </source>
</reference>
<sequence length="209" mass="24202">MHRKNKDETMKRLIEAVGQILKDKGYTGLGVNKIAFQAGVSKELIYRYFDSLNNLLKAYISGKDYWQPLLTELSVAAIEKPPDMLQLFVTLLQDQFRFFYEEKEMQKFILWQISELNVLMRSISENRESEGAKLLNLTDEHFRDSGINFRPIVALLLGGIYYVILHAENNRSTVAGVDANLEKDREELLIAIEQILTWAWEKAAENKNK</sequence>
<dbReference type="InterPro" id="IPR001647">
    <property type="entry name" value="HTH_TetR"/>
</dbReference>
<dbReference type="PRINTS" id="PR00455">
    <property type="entry name" value="HTHTETR"/>
</dbReference>
<dbReference type="OrthoDB" id="836882at2"/>
<dbReference type="InterPro" id="IPR009057">
    <property type="entry name" value="Homeodomain-like_sf"/>
</dbReference>
<keyword evidence="5" id="KW-1185">Reference proteome</keyword>
<proteinExistence type="predicted"/>
<evidence type="ECO:0000313" key="4">
    <source>
        <dbReference type="EMBL" id="QEC62442.1"/>
    </source>
</evidence>